<dbReference type="HOGENOM" id="CLU_3393666_0_0_6"/>
<protein>
    <submittedName>
        <fullName evidence="1">Uncharacterized protein</fullName>
    </submittedName>
</protein>
<evidence type="ECO:0000313" key="1">
    <source>
        <dbReference type="EMBL" id="EGH19557.1"/>
    </source>
</evidence>
<sequence>AVLKFWSSNEVLLRALCEDMCKKLRVTTTSL</sequence>
<feature type="non-terminal residue" evidence="1">
    <location>
        <position position="1"/>
    </location>
</feature>
<name>F3CJW5_PSESG</name>
<reference evidence="1 2" key="1">
    <citation type="journal article" date="2011" name="PLoS Pathog.">
        <title>Dynamic evolution of pathogenicity revealed by sequencing and comparative genomics of 19 Pseudomonas syringae isolates.</title>
        <authorList>
            <person name="Baltrus D.A."/>
            <person name="Nishimura M.T."/>
            <person name="Romanchuk A."/>
            <person name="Chang J.H."/>
            <person name="Mukhtar M.S."/>
            <person name="Cherkis K."/>
            <person name="Roach J."/>
            <person name="Grant S.R."/>
            <person name="Jones C.D."/>
            <person name="Dangl J.L."/>
        </authorList>
    </citation>
    <scope>NUCLEOTIDE SEQUENCE [LARGE SCALE GENOMIC DNA]</scope>
    <source>
        <strain evidence="2">race 4</strain>
    </source>
</reference>
<gene>
    <name evidence="1" type="ORF">Pgy4_41949</name>
</gene>
<dbReference type="AlphaFoldDB" id="F3CJW5"/>
<evidence type="ECO:0000313" key="2">
    <source>
        <dbReference type="Proteomes" id="UP000005466"/>
    </source>
</evidence>
<dbReference type="Proteomes" id="UP000005466">
    <property type="component" value="Unassembled WGS sequence"/>
</dbReference>
<organism evidence="1 2">
    <name type="scientific">Pseudomonas savastanoi pv. glycinea str. race 4</name>
    <dbReference type="NCBI Taxonomy" id="875330"/>
    <lineage>
        <taxon>Bacteria</taxon>
        <taxon>Pseudomonadati</taxon>
        <taxon>Pseudomonadota</taxon>
        <taxon>Gammaproteobacteria</taxon>
        <taxon>Pseudomonadales</taxon>
        <taxon>Pseudomonadaceae</taxon>
        <taxon>Pseudomonas</taxon>
    </lineage>
</organism>
<dbReference type="EMBL" id="ADWY01004275">
    <property type="protein sequence ID" value="EGH19557.1"/>
    <property type="molecule type" value="Genomic_DNA"/>
</dbReference>
<accession>F3CJW5</accession>
<proteinExistence type="predicted"/>
<comment type="caution">
    <text evidence="1">The sequence shown here is derived from an EMBL/GenBank/DDBJ whole genome shotgun (WGS) entry which is preliminary data.</text>
</comment>